<dbReference type="EMBL" id="CAJNOG010001537">
    <property type="protein sequence ID" value="CAF1452019.1"/>
    <property type="molecule type" value="Genomic_DNA"/>
</dbReference>
<keyword evidence="2 6" id="KW-0812">Transmembrane</keyword>
<feature type="transmembrane region" description="Helical" evidence="6">
    <location>
        <begin position="193"/>
        <end position="216"/>
    </location>
</feature>
<dbReference type="Gene3D" id="1.20.1280.290">
    <property type="match status" value="2"/>
</dbReference>
<comment type="caution">
    <text evidence="7">The sequence shown here is derived from an EMBL/GenBank/DDBJ whole genome shotgun (WGS) entry which is preliminary data.</text>
</comment>
<dbReference type="PANTHER" id="PTHR16201">
    <property type="entry name" value="SEVEN TRANSMEMBRANE PROTEIN 1-RELATED"/>
    <property type="match status" value="1"/>
</dbReference>
<feature type="transmembrane region" description="Helical" evidence="6">
    <location>
        <begin position="134"/>
        <end position="152"/>
    </location>
</feature>
<evidence type="ECO:0000256" key="6">
    <source>
        <dbReference type="SAM" id="Phobius"/>
    </source>
</evidence>
<proteinExistence type="inferred from homology"/>
<comment type="similarity">
    <text evidence="5">Belongs to the laat-1 family.</text>
</comment>
<dbReference type="InterPro" id="IPR006603">
    <property type="entry name" value="PQ-loop_rpt"/>
</dbReference>
<organism evidence="7 8">
    <name type="scientific">Adineta steineri</name>
    <dbReference type="NCBI Taxonomy" id="433720"/>
    <lineage>
        <taxon>Eukaryota</taxon>
        <taxon>Metazoa</taxon>
        <taxon>Spiralia</taxon>
        <taxon>Gnathifera</taxon>
        <taxon>Rotifera</taxon>
        <taxon>Eurotatoria</taxon>
        <taxon>Bdelloidea</taxon>
        <taxon>Adinetida</taxon>
        <taxon>Adinetidae</taxon>
        <taxon>Adineta</taxon>
    </lineage>
</organism>
<evidence type="ECO:0000256" key="5">
    <source>
        <dbReference type="ARBA" id="ARBA00038039"/>
    </source>
</evidence>
<name>A0A815PMV5_9BILA</name>
<feature type="transmembrane region" description="Helical" evidence="6">
    <location>
        <begin position="12"/>
        <end position="34"/>
    </location>
</feature>
<sequence length="252" mass="28232">MAVITDSPVTANILGTLGAIFWSIQLLPQIWKNYRRHSTEGFQPSFMLLWALAGIPLGIFNIVDDLNIPLWIQPQILSVLSLITWGQCYYYGHKWSLKLCILAVVGLAILLGGVETAGILSFRLIVTKENGVNWPLYLMASLATLLLSLGVLREYLQIYRHRSTAGISILFIILDALGDLTSLLSILFETKPFIFGIIAYATELTLWIGIIIYYSIEHLYGNIINNRNHVNNPKTDLQLPAPDRTNTLAVCF</sequence>
<feature type="transmembrane region" description="Helical" evidence="6">
    <location>
        <begin position="99"/>
        <end position="122"/>
    </location>
</feature>
<evidence type="ECO:0000256" key="1">
    <source>
        <dbReference type="ARBA" id="ARBA00004141"/>
    </source>
</evidence>
<accession>A0A815PMV5</accession>
<evidence type="ECO:0000313" key="8">
    <source>
        <dbReference type="Proteomes" id="UP000663845"/>
    </source>
</evidence>
<dbReference type="Pfam" id="PF04193">
    <property type="entry name" value="PQ-loop"/>
    <property type="match status" value="2"/>
</dbReference>
<evidence type="ECO:0000256" key="4">
    <source>
        <dbReference type="ARBA" id="ARBA00023136"/>
    </source>
</evidence>
<dbReference type="PANTHER" id="PTHR16201:SF37">
    <property type="entry name" value="PQ-LOOP REPEAT-CONTAINING PROTEIN"/>
    <property type="match status" value="1"/>
</dbReference>
<keyword evidence="3 6" id="KW-1133">Transmembrane helix</keyword>
<evidence type="ECO:0000256" key="2">
    <source>
        <dbReference type="ARBA" id="ARBA00022692"/>
    </source>
</evidence>
<keyword evidence="4 6" id="KW-0472">Membrane</keyword>
<feature type="transmembrane region" description="Helical" evidence="6">
    <location>
        <begin position="164"/>
        <end position="187"/>
    </location>
</feature>
<protein>
    <recommendedName>
        <fullName evidence="9">PQ loop repeat protein</fullName>
    </recommendedName>
</protein>
<evidence type="ECO:0008006" key="9">
    <source>
        <dbReference type="Google" id="ProtNLM"/>
    </source>
</evidence>
<dbReference type="Proteomes" id="UP000663845">
    <property type="component" value="Unassembled WGS sequence"/>
</dbReference>
<dbReference type="SMART" id="SM00679">
    <property type="entry name" value="CTNS"/>
    <property type="match status" value="2"/>
</dbReference>
<feature type="transmembrane region" description="Helical" evidence="6">
    <location>
        <begin position="46"/>
        <end position="63"/>
    </location>
</feature>
<comment type="subcellular location">
    <subcellularLocation>
        <location evidence="1">Membrane</location>
        <topology evidence="1">Multi-pass membrane protein</topology>
    </subcellularLocation>
</comment>
<evidence type="ECO:0000313" key="7">
    <source>
        <dbReference type="EMBL" id="CAF1452019.1"/>
    </source>
</evidence>
<dbReference type="GO" id="GO:0016020">
    <property type="term" value="C:membrane"/>
    <property type="evidence" value="ECO:0007669"/>
    <property type="project" value="UniProtKB-SubCell"/>
</dbReference>
<dbReference type="InterPro" id="IPR051415">
    <property type="entry name" value="LAAT-1"/>
</dbReference>
<reference evidence="7" key="1">
    <citation type="submission" date="2021-02" db="EMBL/GenBank/DDBJ databases">
        <authorList>
            <person name="Nowell W R."/>
        </authorList>
    </citation>
    <scope>NUCLEOTIDE SEQUENCE</scope>
</reference>
<gene>
    <name evidence="7" type="ORF">JYZ213_LOCUS40742</name>
</gene>
<dbReference type="AlphaFoldDB" id="A0A815PMV5"/>
<evidence type="ECO:0000256" key="3">
    <source>
        <dbReference type="ARBA" id="ARBA00022989"/>
    </source>
</evidence>